<name>R7V4L6_CAPTE</name>
<dbReference type="SMART" id="SM01290">
    <property type="entry name" value="N-glycanase_N"/>
    <property type="match status" value="1"/>
</dbReference>
<dbReference type="InterPro" id="IPR015196">
    <property type="entry name" value="PngaseF_N"/>
</dbReference>
<evidence type="ECO:0000313" key="3">
    <source>
        <dbReference type="EMBL" id="ELU13514.1"/>
    </source>
</evidence>
<organism evidence="3">
    <name type="scientific">Capitella teleta</name>
    <name type="common">Polychaete worm</name>
    <dbReference type="NCBI Taxonomy" id="283909"/>
    <lineage>
        <taxon>Eukaryota</taxon>
        <taxon>Metazoa</taxon>
        <taxon>Spiralia</taxon>
        <taxon>Lophotrochozoa</taxon>
        <taxon>Annelida</taxon>
        <taxon>Polychaeta</taxon>
        <taxon>Sedentaria</taxon>
        <taxon>Scolecida</taxon>
        <taxon>Capitellidae</taxon>
        <taxon>Capitella</taxon>
    </lineage>
</organism>
<dbReference type="InterPro" id="IPR008977">
    <property type="entry name" value="PHM/PNGase_F_dom_sf"/>
</dbReference>
<dbReference type="STRING" id="283909.R7V4L6"/>
<keyword evidence="5" id="KW-1185">Reference proteome</keyword>
<reference evidence="4" key="3">
    <citation type="submission" date="2015-06" db="UniProtKB">
        <authorList>
            <consortium name="EnsemblMetazoa"/>
        </authorList>
    </citation>
    <scope>IDENTIFICATION</scope>
</reference>
<gene>
    <name evidence="3" type="ORF">CAPTEDRAFT_163986</name>
</gene>
<protein>
    <recommendedName>
        <fullName evidence="2">Peptide-N-glycosidase F N-terminal domain-containing protein</fullName>
    </recommendedName>
</protein>
<dbReference type="EnsemblMetazoa" id="CapteT163986">
    <property type="protein sequence ID" value="CapteP163986"/>
    <property type="gene ID" value="CapteG163986"/>
</dbReference>
<dbReference type="PANTHER" id="PTHR39319:SF1">
    <property type="entry name" value="SI:DKEY-256H2.1"/>
    <property type="match status" value="1"/>
</dbReference>
<dbReference type="PANTHER" id="PTHR39319">
    <property type="entry name" value="SI:DKEY-256H2.1"/>
    <property type="match status" value="1"/>
</dbReference>
<dbReference type="InterPro" id="IPR015197">
    <property type="entry name" value="PngaseF_C"/>
</dbReference>
<evidence type="ECO:0000313" key="5">
    <source>
        <dbReference type="Proteomes" id="UP000014760"/>
    </source>
</evidence>
<evidence type="ECO:0000313" key="4">
    <source>
        <dbReference type="EnsemblMetazoa" id="CapteP163986"/>
    </source>
</evidence>
<dbReference type="HOGENOM" id="CLU_027145_0_0_1"/>
<evidence type="ECO:0000256" key="1">
    <source>
        <dbReference type="ARBA" id="ARBA00023157"/>
    </source>
</evidence>
<dbReference type="OrthoDB" id="406745at2759"/>
<dbReference type="InterPro" id="IPR014784">
    <property type="entry name" value="Cu2_ascorb_mOase-like_C"/>
</dbReference>
<reference evidence="5" key="1">
    <citation type="submission" date="2012-12" db="EMBL/GenBank/DDBJ databases">
        <authorList>
            <person name="Hellsten U."/>
            <person name="Grimwood J."/>
            <person name="Chapman J.A."/>
            <person name="Shapiro H."/>
            <person name="Aerts A."/>
            <person name="Otillar R.P."/>
            <person name="Terry A.Y."/>
            <person name="Boore J.L."/>
            <person name="Simakov O."/>
            <person name="Marletaz F."/>
            <person name="Cho S.-J."/>
            <person name="Edsinger-Gonzales E."/>
            <person name="Havlak P."/>
            <person name="Kuo D.-H."/>
            <person name="Larsson T."/>
            <person name="Lv J."/>
            <person name="Arendt D."/>
            <person name="Savage R."/>
            <person name="Osoegawa K."/>
            <person name="de Jong P."/>
            <person name="Lindberg D.R."/>
            <person name="Seaver E.C."/>
            <person name="Weisblat D.A."/>
            <person name="Putnam N.H."/>
            <person name="Grigoriev I.V."/>
            <person name="Rokhsar D.S."/>
        </authorList>
    </citation>
    <scope>NUCLEOTIDE SEQUENCE</scope>
    <source>
        <strain evidence="5">I ESC-2004</strain>
    </source>
</reference>
<dbReference type="EMBL" id="AMQN01018969">
    <property type="status" value="NOT_ANNOTATED_CDS"/>
    <property type="molecule type" value="Genomic_DNA"/>
</dbReference>
<dbReference type="AlphaFoldDB" id="R7V4L6"/>
<dbReference type="Gene3D" id="2.60.120.230">
    <property type="match status" value="2"/>
</dbReference>
<evidence type="ECO:0000259" key="2">
    <source>
        <dbReference type="SMART" id="SM01290"/>
    </source>
</evidence>
<dbReference type="OMA" id="VWQAQWF"/>
<feature type="domain" description="Peptide-N-glycosidase F N-terminal" evidence="2">
    <location>
        <begin position="297"/>
        <end position="430"/>
    </location>
</feature>
<dbReference type="Proteomes" id="UP000014760">
    <property type="component" value="Unassembled WGS sequence"/>
</dbReference>
<reference evidence="3 5" key="2">
    <citation type="journal article" date="2013" name="Nature">
        <title>Insights into bilaterian evolution from three spiralian genomes.</title>
        <authorList>
            <person name="Simakov O."/>
            <person name="Marletaz F."/>
            <person name="Cho S.J."/>
            <person name="Edsinger-Gonzales E."/>
            <person name="Havlak P."/>
            <person name="Hellsten U."/>
            <person name="Kuo D.H."/>
            <person name="Larsson T."/>
            <person name="Lv J."/>
            <person name="Arendt D."/>
            <person name="Savage R."/>
            <person name="Osoegawa K."/>
            <person name="de Jong P."/>
            <person name="Grimwood J."/>
            <person name="Chapman J.A."/>
            <person name="Shapiro H."/>
            <person name="Aerts A."/>
            <person name="Otillar R.P."/>
            <person name="Terry A.Y."/>
            <person name="Boore J.L."/>
            <person name="Grigoriev I.V."/>
            <person name="Lindberg D.R."/>
            <person name="Seaver E.C."/>
            <person name="Weisblat D.A."/>
            <person name="Putnam N.H."/>
            <person name="Rokhsar D.S."/>
        </authorList>
    </citation>
    <scope>NUCLEOTIDE SEQUENCE</scope>
    <source>
        <strain evidence="3 5">I ESC-2004</strain>
    </source>
</reference>
<dbReference type="EMBL" id="KB295152">
    <property type="protein sequence ID" value="ELU13514.1"/>
    <property type="molecule type" value="Genomic_DNA"/>
</dbReference>
<dbReference type="SUPFAM" id="SSF49742">
    <property type="entry name" value="PHM/PNGase F"/>
    <property type="match status" value="1"/>
</dbReference>
<proteinExistence type="predicted"/>
<dbReference type="Pfam" id="PF09113">
    <property type="entry name" value="N-glycanase_C"/>
    <property type="match status" value="1"/>
</dbReference>
<dbReference type="InterPro" id="IPR053251">
    <property type="entry name" value="N-glycanase"/>
</dbReference>
<sequence length="601" mass="68306">MNRSTPVVFFSHHPLSAFSRCLWRCDDSIADLLLNTPNETHYIISMWNTEKTDWTINDLERMSLNESKAIWSRFHFAERPTQSLTKWIPDLLFDWRCEDHNCGIDELWISLSSHSSSLNFTSMRLDARYDWLPSPVSTFGSKFLPVSSVSDPCVKPSVVKGTVAIVTYDSSTNCSYHAMISSLAMAGARAAIIMQKFPEFPVDMNCHGNECSRPINIPATNIPFQPELHNWFAKKGNITIQFRNQQSPNFFFAIDHHGNLAEVGWFLYPTMHFLAWQAQWFSYYSSLEQRLNQPSYSFKVFENVAMNGSSGFTANVSIPKDLSKFTAMDLDFSLSCFGFQDEECPHWDRTVQLHVCCDWSSALCGAELGRWISPFRRRIGRWLTNATTFIPLISNPSSSSSSSSSSQKCSFHLSGILNGEVWKPSLNLRFRRAKVQPANYKPFSIQMLYNGSHAFDCKYNRHFSNHTLTFPPKVTKVELVSVITGHGSDENGCGEFCVTSHHFTVNQRTFSRTFDNAGTPFGCARRVASGVEPNEHGTWLYGRNGWCDGQQVDPWVINITNELNLLSSNVIGYYGWFNGTDPDPKQSPGIIIIYTYLVIYI</sequence>
<dbReference type="GO" id="GO:0016715">
    <property type="term" value="F:oxidoreductase activity, acting on paired donors, with incorporation or reduction of molecular oxygen, reduced ascorbate as one donor, and incorporation of one atom of oxygen"/>
    <property type="evidence" value="ECO:0007669"/>
    <property type="project" value="InterPro"/>
</dbReference>
<accession>R7V4L6</accession>
<keyword evidence="1" id="KW-1015">Disulfide bond</keyword>